<evidence type="ECO:0000256" key="10">
    <source>
        <dbReference type="ARBA" id="ARBA00030775"/>
    </source>
</evidence>
<dbReference type="RefSeq" id="WP_186645273.1">
    <property type="nucleotide sequence ID" value="NZ_JABWQX020000002.1"/>
</dbReference>
<evidence type="ECO:0000256" key="9">
    <source>
        <dbReference type="ARBA" id="ARBA00025772"/>
    </source>
</evidence>
<dbReference type="GO" id="GO:0015628">
    <property type="term" value="P:protein secretion by the type II secretion system"/>
    <property type="evidence" value="ECO:0007669"/>
    <property type="project" value="InterPro"/>
</dbReference>
<dbReference type="Pfam" id="PF07963">
    <property type="entry name" value="N_methyl"/>
    <property type="match status" value="1"/>
</dbReference>
<evidence type="ECO:0000256" key="2">
    <source>
        <dbReference type="ARBA" id="ARBA00021549"/>
    </source>
</evidence>
<dbReference type="GO" id="GO:0015627">
    <property type="term" value="C:type II protein secretion system complex"/>
    <property type="evidence" value="ECO:0007669"/>
    <property type="project" value="InterPro"/>
</dbReference>
<comment type="caution">
    <text evidence="13">The sequence shown here is derived from an EMBL/GenBank/DDBJ whole genome shotgun (WGS) entry which is preliminary data.</text>
</comment>
<keyword evidence="4" id="KW-0488">Methylation</keyword>
<accession>A0A923FWQ8</accession>
<dbReference type="AlphaFoldDB" id="A0A923FWQ8"/>
<dbReference type="InterPro" id="IPR012902">
    <property type="entry name" value="N_methyl_site"/>
</dbReference>
<proteinExistence type="inferred from homology"/>
<dbReference type="Proteomes" id="UP000659438">
    <property type="component" value="Unassembled WGS sequence"/>
</dbReference>
<sequence>MRQQGFSLIELLMGLAIAAIVLPWAGTGYKELIESIEREDTAQLLLSGLRSARSEAIMRNRRVLIHGIDNDWGKGWRITLDNKEKTLLKERSASARVIGNQTVKRRVRFGSHGAALHANGSFQAGTLHVCAKRGPVSHHQVILAPSGRVRLESIKAEQALCEKGLKAASGRATPSASRT</sequence>
<gene>
    <name evidence="14" type="ORF">HU742_020905</name>
    <name evidence="13" type="ORF">HU742_26355</name>
</gene>
<evidence type="ECO:0000256" key="1">
    <source>
        <dbReference type="ARBA" id="ARBA00004377"/>
    </source>
</evidence>
<dbReference type="EMBL" id="JABWQX010000022">
    <property type="protein sequence ID" value="MBC3398741.1"/>
    <property type="molecule type" value="Genomic_DNA"/>
</dbReference>
<keyword evidence="8 11" id="KW-0472">Membrane</keyword>
<comment type="subcellular location">
    <subcellularLocation>
        <location evidence="1">Cell inner membrane</location>
        <topology evidence="1">Single-pass membrane protein</topology>
    </subcellularLocation>
</comment>
<dbReference type="EMBL" id="JABWQX020000002">
    <property type="protein sequence ID" value="MBV4553613.1"/>
    <property type="molecule type" value="Genomic_DNA"/>
</dbReference>
<keyword evidence="7 11" id="KW-1133">Transmembrane helix</keyword>
<dbReference type="InterPro" id="IPR045584">
    <property type="entry name" value="Pilin-like"/>
</dbReference>
<dbReference type="Pfam" id="PF12019">
    <property type="entry name" value="GspH"/>
    <property type="match status" value="1"/>
</dbReference>
<dbReference type="InterPro" id="IPR002416">
    <property type="entry name" value="T2SS_protein-GspH"/>
</dbReference>
<dbReference type="GO" id="GO:0005886">
    <property type="term" value="C:plasma membrane"/>
    <property type="evidence" value="ECO:0007669"/>
    <property type="project" value="UniProtKB-SubCell"/>
</dbReference>
<keyword evidence="3" id="KW-1003">Cell membrane</keyword>
<reference evidence="14" key="3">
    <citation type="submission" date="2021-06" db="EMBL/GenBank/DDBJ databases">
        <title>Updating the genus Pseudomonas: Description of 43 new species and partition of the Pseudomonas putida group.</title>
        <authorList>
            <person name="Girard L."/>
            <person name="Lood C."/>
            <person name="Vandamme P."/>
            <person name="Rokni-Zadeh H."/>
            <person name="Van Noort V."/>
            <person name="Hofte M."/>
            <person name="Lavigne R."/>
            <person name="De Mot R."/>
        </authorList>
    </citation>
    <scope>NUCLEOTIDE SEQUENCE</scope>
    <source>
        <strain evidence="14">SWRI102</strain>
    </source>
</reference>
<evidence type="ECO:0000256" key="6">
    <source>
        <dbReference type="ARBA" id="ARBA00022692"/>
    </source>
</evidence>
<evidence type="ECO:0000259" key="12">
    <source>
        <dbReference type="Pfam" id="PF12019"/>
    </source>
</evidence>
<feature type="domain" description="General secretion pathway GspH" evidence="12">
    <location>
        <begin position="41"/>
        <end position="147"/>
    </location>
</feature>
<reference evidence="13" key="2">
    <citation type="submission" date="2020-07" db="EMBL/GenBank/DDBJ databases">
        <authorList>
            <person name="Lood C."/>
            <person name="Girard L."/>
        </authorList>
    </citation>
    <scope>NUCLEOTIDE SEQUENCE</scope>
    <source>
        <strain evidence="13">SWRI102</strain>
    </source>
</reference>
<dbReference type="SUPFAM" id="SSF54523">
    <property type="entry name" value="Pili subunits"/>
    <property type="match status" value="1"/>
</dbReference>
<evidence type="ECO:0000256" key="7">
    <source>
        <dbReference type="ARBA" id="ARBA00022989"/>
    </source>
</evidence>
<evidence type="ECO:0000256" key="5">
    <source>
        <dbReference type="ARBA" id="ARBA00022519"/>
    </source>
</evidence>
<evidence type="ECO:0000256" key="8">
    <source>
        <dbReference type="ARBA" id="ARBA00023136"/>
    </source>
</evidence>
<evidence type="ECO:0000313" key="13">
    <source>
        <dbReference type="EMBL" id="MBC3398741.1"/>
    </source>
</evidence>
<evidence type="ECO:0000313" key="15">
    <source>
        <dbReference type="Proteomes" id="UP000659438"/>
    </source>
</evidence>
<dbReference type="Gene3D" id="3.55.40.10">
    <property type="entry name" value="minor pseudopilin epsh domain"/>
    <property type="match status" value="1"/>
</dbReference>
<organism evidence="13">
    <name type="scientific">Pseudomonas marvdashtae</name>
    <dbReference type="NCBI Taxonomy" id="2745500"/>
    <lineage>
        <taxon>Bacteria</taxon>
        <taxon>Pseudomonadati</taxon>
        <taxon>Pseudomonadota</taxon>
        <taxon>Gammaproteobacteria</taxon>
        <taxon>Pseudomonadales</taxon>
        <taxon>Pseudomonadaceae</taxon>
        <taxon>Pseudomonas</taxon>
    </lineage>
</organism>
<evidence type="ECO:0000256" key="11">
    <source>
        <dbReference type="SAM" id="Phobius"/>
    </source>
</evidence>
<keyword evidence="6 11" id="KW-0812">Transmembrane</keyword>
<name>A0A923FWQ8_9PSED</name>
<comment type="similarity">
    <text evidence="9">Belongs to the GSP H family.</text>
</comment>
<feature type="transmembrane region" description="Helical" evidence="11">
    <location>
        <begin position="6"/>
        <end position="25"/>
    </location>
</feature>
<dbReference type="InterPro" id="IPR022346">
    <property type="entry name" value="T2SS_GspH"/>
</dbReference>
<dbReference type="PRINTS" id="PR00885">
    <property type="entry name" value="BCTERIALGSPH"/>
</dbReference>
<reference evidence="13 15" key="1">
    <citation type="journal article" date="2020" name="Microorganisms">
        <title>Reliable Identification of Environmental Pseudomonas Isolates Using the rpoD Gene.</title>
        <authorList>
            <consortium name="The Broad Institute Genome Sequencing Platform"/>
            <person name="Girard L."/>
            <person name="Lood C."/>
            <person name="Rokni-Zadeh H."/>
            <person name="van Noort V."/>
            <person name="Lavigne R."/>
            <person name="De Mot R."/>
        </authorList>
    </citation>
    <scope>NUCLEOTIDE SEQUENCE</scope>
    <source>
        <strain evidence="13 15">SWRI102</strain>
    </source>
</reference>
<dbReference type="NCBIfam" id="TIGR02532">
    <property type="entry name" value="IV_pilin_GFxxxE"/>
    <property type="match status" value="1"/>
</dbReference>
<evidence type="ECO:0000256" key="3">
    <source>
        <dbReference type="ARBA" id="ARBA00022475"/>
    </source>
</evidence>
<keyword evidence="15" id="KW-1185">Reference proteome</keyword>
<keyword evidence="5" id="KW-0997">Cell inner membrane</keyword>
<evidence type="ECO:0000313" key="14">
    <source>
        <dbReference type="EMBL" id="MBV4553613.1"/>
    </source>
</evidence>
<evidence type="ECO:0000256" key="4">
    <source>
        <dbReference type="ARBA" id="ARBA00022481"/>
    </source>
</evidence>
<protein>
    <recommendedName>
        <fullName evidence="2">Type II secretion system protein H</fullName>
    </recommendedName>
    <alternativeName>
        <fullName evidence="10">General secretion pathway protein H</fullName>
    </alternativeName>
</protein>